<gene>
    <name evidence="1" type="ORF">MNBD_NITROSPINAE02-2175</name>
</gene>
<evidence type="ECO:0000313" key="1">
    <source>
        <dbReference type="EMBL" id="VAX19806.1"/>
    </source>
</evidence>
<reference evidence="1" key="1">
    <citation type="submission" date="2018-06" db="EMBL/GenBank/DDBJ databases">
        <authorList>
            <person name="Zhirakovskaya E."/>
        </authorList>
    </citation>
    <scope>NUCLEOTIDE SEQUENCE</scope>
</reference>
<dbReference type="AlphaFoldDB" id="A0A3B1BN75"/>
<protein>
    <submittedName>
        <fullName evidence="1">Uncharacterized protein</fullName>
    </submittedName>
</protein>
<sequence length="219" mass="24086">MKIATILLVTALISASGAGEPKPRFNRVSFGPVKSGQTLKLFLGSSQGYKKSDPVKWIDFAKPDDVKRIWTPVPSGMALSQRVLGRMPVTEVSGPKRECGSTPRLVFLAGPPGQAGSAPSLFVYEHIICDTTGLVPPDVMVDQYIAKYGMYDAKDYDRNQVVYDNVRKRYRVGVRPFVSTGKGSGGIVVTVVDEATFREKYFAWRATMQGATRRVQSLF</sequence>
<accession>A0A3B1BN75</accession>
<dbReference type="EMBL" id="UOGE01000048">
    <property type="protein sequence ID" value="VAX19806.1"/>
    <property type="molecule type" value="Genomic_DNA"/>
</dbReference>
<proteinExistence type="predicted"/>
<name>A0A3B1BN75_9ZZZZ</name>
<organism evidence="1">
    <name type="scientific">hydrothermal vent metagenome</name>
    <dbReference type="NCBI Taxonomy" id="652676"/>
    <lineage>
        <taxon>unclassified sequences</taxon>
        <taxon>metagenomes</taxon>
        <taxon>ecological metagenomes</taxon>
    </lineage>
</organism>